<accession>A0A0F8YSD2</accession>
<dbReference type="EMBL" id="LAZR01055293">
    <property type="protein sequence ID" value="KKK76700.1"/>
    <property type="molecule type" value="Genomic_DNA"/>
</dbReference>
<reference evidence="1" key="1">
    <citation type="journal article" date="2015" name="Nature">
        <title>Complex archaea that bridge the gap between prokaryotes and eukaryotes.</title>
        <authorList>
            <person name="Spang A."/>
            <person name="Saw J.H."/>
            <person name="Jorgensen S.L."/>
            <person name="Zaremba-Niedzwiedzka K."/>
            <person name="Martijn J."/>
            <person name="Lind A.E."/>
            <person name="van Eijk R."/>
            <person name="Schleper C."/>
            <person name="Guy L."/>
            <person name="Ettema T.J."/>
        </authorList>
    </citation>
    <scope>NUCLEOTIDE SEQUENCE</scope>
</reference>
<protein>
    <submittedName>
        <fullName evidence="1">Uncharacterized protein</fullName>
    </submittedName>
</protein>
<organism evidence="1">
    <name type="scientific">marine sediment metagenome</name>
    <dbReference type="NCBI Taxonomy" id="412755"/>
    <lineage>
        <taxon>unclassified sequences</taxon>
        <taxon>metagenomes</taxon>
        <taxon>ecological metagenomes</taxon>
    </lineage>
</organism>
<sequence length="64" mass="7566">MSLWKRFTHYIETIAYRDVRVVKPFYVTFCDDRGYMQISYKPAKFFAISMTSGRLGIMQATSIK</sequence>
<evidence type="ECO:0000313" key="1">
    <source>
        <dbReference type="EMBL" id="KKK76700.1"/>
    </source>
</evidence>
<comment type="caution">
    <text evidence="1">The sequence shown here is derived from an EMBL/GenBank/DDBJ whole genome shotgun (WGS) entry which is preliminary data.</text>
</comment>
<name>A0A0F8YSD2_9ZZZZ</name>
<gene>
    <name evidence="1" type="ORF">LCGC14_2861030</name>
</gene>
<dbReference type="AlphaFoldDB" id="A0A0F8YSD2"/>
<feature type="non-terminal residue" evidence="1">
    <location>
        <position position="64"/>
    </location>
</feature>
<proteinExistence type="predicted"/>